<dbReference type="AlphaFoldDB" id="A0AAD7JRS8"/>
<organism evidence="1 2">
    <name type="scientific">Mycena metata</name>
    <dbReference type="NCBI Taxonomy" id="1033252"/>
    <lineage>
        <taxon>Eukaryota</taxon>
        <taxon>Fungi</taxon>
        <taxon>Dikarya</taxon>
        <taxon>Basidiomycota</taxon>
        <taxon>Agaricomycotina</taxon>
        <taxon>Agaricomycetes</taxon>
        <taxon>Agaricomycetidae</taxon>
        <taxon>Agaricales</taxon>
        <taxon>Marasmiineae</taxon>
        <taxon>Mycenaceae</taxon>
        <taxon>Mycena</taxon>
    </lineage>
</organism>
<gene>
    <name evidence="1" type="ORF">B0H16DRAFT_1515978</name>
</gene>
<reference evidence="1" key="1">
    <citation type="submission" date="2023-03" db="EMBL/GenBank/DDBJ databases">
        <title>Massive genome expansion in bonnet fungi (Mycena s.s.) driven by repeated elements and novel gene families across ecological guilds.</title>
        <authorList>
            <consortium name="Lawrence Berkeley National Laboratory"/>
            <person name="Harder C.B."/>
            <person name="Miyauchi S."/>
            <person name="Viragh M."/>
            <person name="Kuo A."/>
            <person name="Thoen E."/>
            <person name="Andreopoulos B."/>
            <person name="Lu D."/>
            <person name="Skrede I."/>
            <person name="Drula E."/>
            <person name="Henrissat B."/>
            <person name="Morin E."/>
            <person name="Kohler A."/>
            <person name="Barry K."/>
            <person name="LaButti K."/>
            <person name="Morin E."/>
            <person name="Salamov A."/>
            <person name="Lipzen A."/>
            <person name="Mereny Z."/>
            <person name="Hegedus B."/>
            <person name="Baldrian P."/>
            <person name="Stursova M."/>
            <person name="Weitz H."/>
            <person name="Taylor A."/>
            <person name="Grigoriev I.V."/>
            <person name="Nagy L.G."/>
            <person name="Martin F."/>
            <person name="Kauserud H."/>
        </authorList>
    </citation>
    <scope>NUCLEOTIDE SEQUENCE</scope>
    <source>
        <strain evidence="1">CBHHK182m</strain>
    </source>
</reference>
<name>A0AAD7JRS8_9AGAR</name>
<evidence type="ECO:0000313" key="1">
    <source>
        <dbReference type="EMBL" id="KAJ7770579.1"/>
    </source>
</evidence>
<evidence type="ECO:0000313" key="2">
    <source>
        <dbReference type="Proteomes" id="UP001215598"/>
    </source>
</evidence>
<protein>
    <recommendedName>
        <fullName evidence="3">TIGR04076 family protein</fullName>
    </recommendedName>
</protein>
<dbReference type="Proteomes" id="UP001215598">
    <property type="component" value="Unassembled WGS sequence"/>
</dbReference>
<dbReference type="NCBIfam" id="TIGR04076">
    <property type="entry name" value="TIGR04076 family protein"/>
    <property type="match status" value="1"/>
</dbReference>
<evidence type="ECO:0008006" key="3">
    <source>
        <dbReference type="Google" id="ProtNLM"/>
    </source>
</evidence>
<comment type="caution">
    <text evidence="1">The sequence shown here is derived from an EMBL/GenBank/DDBJ whole genome shotgun (WGS) entry which is preliminary data.</text>
</comment>
<dbReference type="EMBL" id="JARKIB010000016">
    <property type="protein sequence ID" value="KAJ7770579.1"/>
    <property type="molecule type" value="Genomic_DNA"/>
</dbReference>
<keyword evidence="2" id="KW-1185">Reference proteome</keyword>
<accession>A0AAD7JRS8</accession>
<sequence length="157" mass="17188">MCRPIDRVLSLTASDRLSESGPLLTSMSAQPDDTFWLYDLRVEVICPPGARILCGAKEGDHFTLEGEMLHLPQGQGFSIYSLAAVLPLLAAKQRETHLNDWMSTDADVACPDPNCKSLLRITRTGKRKFSHDAVTAVPLTGVSDDSGRSVMFLFLHG</sequence>
<proteinExistence type="predicted"/>
<dbReference type="InterPro" id="IPR023811">
    <property type="entry name" value="CHP04076"/>
</dbReference>